<dbReference type="InterPro" id="IPR054384">
    <property type="entry name" value="SecDF_P1_head"/>
</dbReference>
<dbReference type="SUPFAM" id="SSF54427">
    <property type="entry name" value="NTF2-like"/>
    <property type="match status" value="1"/>
</dbReference>
<evidence type="ECO:0000259" key="2">
    <source>
        <dbReference type="Pfam" id="PF14534"/>
    </source>
</evidence>
<dbReference type="Gene3D" id="3.10.450.50">
    <property type="match status" value="1"/>
</dbReference>
<dbReference type="RefSeq" id="WP_106520752.1">
    <property type="nucleotide sequence ID" value="NZ_PYGD01000001.1"/>
</dbReference>
<reference evidence="4 5" key="1">
    <citation type="submission" date="2018-03" db="EMBL/GenBank/DDBJ databases">
        <title>Genomic Encyclopedia of Type Strains, Phase III (KMG-III): the genomes of soil and plant-associated and newly described type strains.</title>
        <authorList>
            <person name="Whitman W."/>
        </authorList>
    </citation>
    <scope>NUCLEOTIDE SEQUENCE [LARGE SCALE GENOMIC DNA]</scope>
    <source>
        <strain evidence="4 5">CGMCC 1.12700</strain>
    </source>
</reference>
<feature type="chain" id="PRO_5015192731" evidence="1">
    <location>
        <begin position="28"/>
        <end position="285"/>
    </location>
</feature>
<dbReference type="Pfam" id="PF14534">
    <property type="entry name" value="DUF4440"/>
    <property type="match status" value="1"/>
</dbReference>
<name>A0A2P8D9X3_9BACT</name>
<organism evidence="4 5">
    <name type="scientific">Taibaiella chishuiensis</name>
    <dbReference type="NCBI Taxonomy" id="1434707"/>
    <lineage>
        <taxon>Bacteria</taxon>
        <taxon>Pseudomonadati</taxon>
        <taxon>Bacteroidota</taxon>
        <taxon>Chitinophagia</taxon>
        <taxon>Chitinophagales</taxon>
        <taxon>Chitinophagaceae</taxon>
        <taxon>Taibaiella</taxon>
    </lineage>
</organism>
<evidence type="ECO:0000259" key="3">
    <source>
        <dbReference type="Pfam" id="PF22599"/>
    </source>
</evidence>
<dbReference type="Pfam" id="PF22599">
    <property type="entry name" value="SecDF_P1_head"/>
    <property type="match status" value="1"/>
</dbReference>
<dbReference type="AlphaFoldDB" id="A0A2P8D9X3"/>
<evidence type="ECO:0000256" key="1">
    <source>
        <dbReference type="SAM" id="SignalP"/>
    </source>
</evidence>
<feature type="signal peptide" evidence="1">
    <location>
        <begin position="1"/>
        <end position="27"/>
    </location>
</feature>
<keyword evidence="5" id="KW-1185">Reference proteome</keyword>
<feature type="domain" description="DUF4440" evidence="2">
    <location>
        <begin position="168"/>
        <end position="275"/>
    </location>
</feature>
<feature type="domain" description="SecDF P1 head subdomain" evidence="3">
    <location>
        <begin position="55"/>
        <end position="151"/>
    </location>
</feature>
<gene>
    <name evidence="4" type="ORF">B0I18_101164</name>
</gene>
<protein>
    <submittedName>
        <fullName evidence="4">Uncharacterized protein DUF4440</fullName>
    </submittedName>
</protein>
<evidence type="ECO:0000313" key="5">
    <source>
        <dbReference type="Proteomes" id="UP000240572"/>
    </source>
</evidence>
<accession>A0A2P8D9X3</accession>
<keyword evidence="1" id="KW-0732">Signal</keyword>
<proteinExistence type="predicted"/>
<dbReference type="EMBL" id="PYGD01000001">
    <property type="protein sequence ID" value="PSK94014.1"/>
    <property type="molecule type" value="Genomic_DNA"/>
</dbReference>
<sequence length="285" mass="32369">MLKQHTIRFAKAALLLCCITGNKVATAQSGKEVLETGFYQTAEHSNYRFKVPETTDSIYIDTAAICLSSDFREVRNVVEEYGHQPAIQIRLTEAATKRFAEASKRNIGKRIAIIAGGRILSAPVVQSEIPGGELTLTGGFTLEETRAIAERMQQEVFPRNSRVGKLMQALASFDQALLQKDTVKLNVLLTEYFKMIHSNGFTETKKELLLHMRQGFLKYDKIEQLNAATFRFDEELGYVKRKLLVTGSFNGKAFSVKLDVSEDWTWDYKKEQWQMKGRQAVKQQE</sequence>
<dbReference type="InterPro" id="IPR032710">
    <property type="entry name" value="NTF2-like_dom_sf"/>
</dbReference>
<dbReference type="Gene3D" id="3.30.1360.200">
    <property type="match status" value="1"/>
</dbReference>
<comment type="caution">
    <text evidence="4">The sequence shown here is derived from an EMBL/GenBank/DDBJ whole genome shotgun (WGS) entry which is preliminary data.</text>
</comment>
<evidence type="ECO:0000313" key="4">
    <source>
        <dbReference type="EMBL" id="PSK94014.1"/>
    </source>
</evidence>
<dbReference type="InterPro" id="IPR027843">
    <property type="entry name" value="DUF4440"/>
</dbReference>
<dbReference type="Proteomes" id="UP000240572">
    <property type="component" value="Unassembled WGS sequence"/>
</dbReference>